<protein>
    <submittedName>
        <fullName evidence="1">Uncharacterized protein</fullName>
    </submittedName>
</protein>
<dbReference type="RefSeq" id="WP_115467925.1">
    <property type="nucleotide sequence ID" value="NZ_QKRA01000003.1"/>
</dbReference>
<dbReference type="AlphaFoldDB" id="A0A370UA47"/>
<dbReference type="Proteomes" id="UP000254326">
    <property type="component" value="Unassembled WGS sequence"/>
</dbReference>
<name>A0A370UA47_9GAMM</name>
<reference evidence="1 2" key="1">
    <citation type="submission" date="2018-06" db="EMBL/GenBank/DDBJ databases">
        <title>Marinomonas sp. YLB-05 draft genome sequence.</title>
        <authorList>
            <person name="Yu L."/>
            <person name="Tang X."/>
        </authorList>
    </citation>
    <scope>NUCLEOTIDE SEQUENCE [LARGE SCALE GENOMIC DNA]</scope>
    <source>
        <strain evidence="1 2">YLB-05</strain>
    </source>
</reference>
<proteinExistence type="predicted"/>
<accession>A0A370UA47</accession>
<organism evidence="1 2">
    <name type="scientific">Marinomonas piezotolerans</name>
    <dbReference type="NCBI Taxonomy" id="2213058"/>
    <lineage>
        <taxon>Bacteria</taxon>
        <taxon>Pseudomonadati</taxon>
        <taxon>Pseudomonadota</taxon>
        <taxon>Gammaproteobacteria</taxon>
        <taxon>Oceanospirillales</taxon>
        <taxon>Oceanospirillaceae</taxon>
        <taxon>Marinomonas</taxon>
    </lineage>
</organism>
<evidence type="ECO:0000313" key="2">
    <source>
        <dbReference type="Proteomes" id="UP000254326"/>
    </source>
</evidence>
<dbReference type="EMBL" id="QKRA01000003">
    <property type="protein sequence ID" value="RDL44662.1"/>
    <property type="molecule type" value="Genomic_DNA"/>
</dbReference>
<sequence>MSYTNFHATTWTCQNSGIKIQVTKIYPDNSMAFAVRNETGSCCLDNHTSLAMWAEPMPSNRSDEWLSKHRFYGFEDALKAADKFVSNNLQYVYGGES</sequence>
<gene>
    <name evidence="1" type="ORF">DN730_09765</name>
</gene>
<evidence type="ECO:0000313" key="1">
    <source>
        <dbReference type="EMBL" id="RDL44662.1"/>
    </source>
</evidence>
<keyword evidence="2" id="KW-1185">Reference proteome</keyword>
<comment type="caution">
    <text evidence="1">The sequence shown here is derived from an EMBL/GenBank/DDBJ whole genome shotgun (WGS) entry which is preliminary data.</text>
</comment>